<dbReference type="OrthoDB" id="636773at2759"/>
<dbReference type="Pfam" id="PF08005">
    <property type="entry name" value="PHR"/>
    <property type="match status" value="1"/>
</dbReference>
<dbReference type="Pfam" id="PF00651">
    <property type="entry name" value="BTB"/>
    <property type="match status" value="1"/>
</dbReference>
<comment type="subcellular location">
    <subcellularLocation>
        <location evidence="1">Cytoplasm</location>
    </subcellularLocation>
</comment>
<dbReference type="SUPFAM" id="SSF54695">
    <property type="entry name" value="POZ domain"/>
    <property type="match status" value="1"/>
</dbReference>
<feature type="domain" description="BTB" evidence="4">
    <location>
        <begin position="182"/>
        <end position="251"/>
    </location>
</feature>
<dbReference type="Gene3D" id="1.25.40.420">
    <property type="match status" value="1"/>
</dbReference>
<dbReference type="InterPro" id="IPR000210">
    <property type="entry name" value="BTB/POZ_dom"/>
</dbReference>
<dbReference type="GO" id="GO:0022008">
    <property type="term" value="P:neurogenesis"/>
    <property type="evidence" value="ECO:0007669"/>
    <property type="project" value="TreeGrafter"/>
</dbReference>
<dbReference type="SMART" id="SM00875">
    <property type="entry name" value="BACK"/>
    <property type="match status" value="1"/>
</dbReference>
<dbReference type="InterPro" id="IPR049737">
    <property type="entry name" value="Btbd6a-like_BACK"/>
</dbReference>
<dbReference type="Gene3D" id="2.60.120.820">
    <property type="entry name" value="PHR domain"/>
    <property type="match status" value="1"/>
</dbReference>
<dbReference type="RefSeq" id="XP_018024429.1">
    <property type="nucleotide sequence ID" value="XM_018168940.2"/>
</dbReference>
<protein>
    <submittedName>
        <fullName evidence="6">BTB/POZ domain-containing protein 6-B isoform X1</fullName>
    </submittedName>
</protein>
<dbReference type="PROSITE" id="PS50097">
    <property type="entry name" value="BTB"/>
    <property type="match status" value="1"/>
</dbReference>
<gene>
    <name evidence="6" type="primary">LOC108680168</name>
</gene>
<evidence type="ECO:0000256" key="1">
    <source>
        <dbReference type="ARBA" id="ARBA00004496"/>
    </source>
</evidence>
<dbReference type="InterPro" id="IPR038648">
    <property type="entry name" value="PHR_sf"/>
</dbReference>
<accession>A0A8B7PE73</accession>
<keyword evidence="5" id="KW-1185">Reference proteome</keyword>
<dbReference type="KEGG" id="hazt:108680168"/>
<dbReference type="SMART" id="SM00225">
    <property type="entry name" value="BTB"/>
    <property type="match status" value="1"/>
</dbReference>
<dbReference type="GO" id="GO:0005829">
    <property type="term" value="C:cytosol"/>
    <property type="evidence" value="ECO:0007669"/>
    <property type="project" value="TreeGrafter"/>
</dbReference>
<evidence type="ECO:0000256" key="2">
    <source>
        <dbReference type="ARBA" id="ARBA00022490"/>
    </source>
</evidence>
<evidence type="ECO:0000313" key="6">
    <source>
        <dbReference type="RefSeq" id="XP_018024429.1"/>
    </source>
</evidence>
<dbReference type="PANTHER" id="PTHR45774:SF4">
    <property type="entry name" value="AXUNDEAD, ISOFORM F"/>
    <property type="match status" value="1"/>
</dbReference>
<dbReference type="InterPro" id="IPR011333">
    <property type="entry name" value="SKP1/BTB/POZ_sf"/>
</dbReference>
<organism evidence="5 6">
    <name type="scientific">Hyalella azteca</name>
    <name type="common">Amphipod</name>
    <dbReference type="NCBI Taxonomy" id="294128"/>
    <lineage>
        <taxon>Eukaryota</taxon>
        <taxon>Metazoa</taxon>
        <taxon>Ecdysozoa</taxon>
        <taxon>Arthropoda</taxon>
        <taxon>Crustacea</taxon>
        <taxon>Multicrustacea</taxon>
        <taxon>Malacostraca</taxon>
        <taxon>Eumalacostraca</taxon>
        <taxon>Peracarida</taxon>
        <taxon>Amphipoda</taxon>
        <taxon>Senticaudata</taxon>
        <taxon>Talitrida</taxon>
        <taxon>Talitroidea</taxon>
        <taxon>Hyalellidae</taxon>
        <taxon>Hyalella</taxon>
    </lineage>
</organism>
<dbReference type="GeneID" id="108680168"/>
<evidence type="ECO:0000259" key="4">
    <source>
        <dbReference type="PROSITE" id="PS50097"/>
    </source>
</evidence>
<dbReference type="Pfam" id="PF07707">
    <property type="entry name" value="BACK"/>
    <property type="match status" value="1"/>
</dbReference>
<sequence>MWFGMDSGGGSNSSSPKSSEEKGNVCLSQQQAADPPRQCLPVKDKSLLTDRANLAEPNNAGLEDCSSVLKKPSLLSKNSGNRPEGEGLLNMAPLLPPLLALQQIQRQDSDPSAESAPMTIVQPSSAPTSPSHRYSDSPPSPSPKSPGHRSMGGMSTIASDPNFLASSLRERNAAMLNNELMADVHFVVGPQPNPTTFPAHRYVLAVGSSVFYAMFYGGLKTEEEVIVPDVEPQAFLTLLRYLYCDEVVVEADTVLATLYAAKKYLVPHLAAQCVKYLEVSLTARNACLLLSQSRLFEEPELMTRCWEVIDAQAEMALQSDGFVDIDYPTLLSVLSRETLNCREIVLFEAALNWAEAECERQGLECTPVNKRKVLGEALSLIRLPCMELTEFANGAAQSGLLSLQETTDLFLYFTAFNKPAVSYPTKHRTGLRKQVCHRFQSCAYRSNQWRYRGRVDSINFMVDRRIFVVGFGLYGSSSGAADYTVRIELKKYGEVLASHSTKFFSDGSSTTFPVYFPHPVQVERDVYYTASAILDGTELSYFGQEGVSEVSLPCVSFMFHCSSESTNGTGVQGGQIPELIFYGPTTEREELPEHRDLA</sequence>
<dbReference type="InterPro" id="IPR012983">
    <property type="entry name" value="PHR"/>
</dbReference>
<dbReference type="CDD" id="cd18282">
    <property type="entry name" value="BTB_POZ_BTBD3_6"/>
    <property type="match status" value="1"/>
</dbReference>
<dbReference type="OMA" id="HIRFPAM"/>
<proteinExistence type="predicted"/>
<dbReference type="InterPro" id="IPR011705">
    <property type="entry name" value="BACK"/>
</dbReference>
<dbReference type="FunFam" id="3.30.710.10:FF:000015">
    <property type="entry name" value="BTB/POZ domain-containing protein 3"/>
    <property type="match status" value="1"/>
</dbReference>
<feature type="region of interest" description="Disordered" evidence="3">
    <location>
        <begin position="1"/>
        <end position="90"/>
    </location>
</feature>
<feature type="region of interest" description="Disordered" evidence="3">
    <location>
        <begin position="104"/>
        <end position="156"/>
    </location>
</feature>
<evidence type="ECO:0000256" key="3">
    <source>
        <dbReference type="SAM" id="MobiDB-lite"/>
    </source>
</evidence>
<dbReference type="Proteomes" id="UP000694843">
    <property type="component" value="Unplaced"/>
</dbReference>
<dbReference type="AlphaFoldDB" id="A0A8B7PE73"/>
<feature type="compositionally biased region" description="Low complexity" evidence="3">
    <location>
        <begin position="66"/>
        <end position="79"/>
    </location>
</feature>
<dbReference type="CDD" id="cd18488">
    <property type="entry name" value="BACK_BTBD3_like"/>
    <property type="match status" value="1"/>
</dbReference>
<evidence type="ECO:0000313" key="5">
    <source>
        <dbReference type="Proteomes" id="UP000694843"/>
    </source>
</evidence>
<dbReference type="Gene3D" id="3.30.710.10">
    <property type="entry name" value="Potassium Channel Kv1.1, Chain A"/>
    <property type="match status" value="1"/>
</dbReference>
<name>A0A8B7PE73_HYAAZ</name>
<keyword evidence="2" id="KW-0963">Cytoplasm</keyword>
<dbReference type="FunFam" id="2.60.120.820:FF:000001">
    <property type="entry name" value="BTB/POZ domain-containing protein 3"/>
    <property type="match status" value="1"/>
</dbReference>
<dbReference type="PANTHER" id="PTHR45774">
    <property type="entry name" value="BTB/POZ DOMAIN-CONTAINING"/>
    <property type="match status" value="1"/>
</dbReference>
<dbReference type="FunFam" id="1.25.40.420:FF:000003">
    <property type="entry name" value="BTB/POZ domain-containing protein 3"/>
    <property type="match status" value="1"/>
</dbReference>
<feature type="compositionally biased region" description="Gly residues" evidence="3">
    <location>
        <begin position="1"/>
        <end position="11"/>
    </location>
</feature>
<reference evidence="6" key="1">
    <citation type="submission" date="2025-08" db="UniProtKB">
        <authorList>
            <consortium name="RefSeq"/>
        </authorList>
    </citation>
    <scope>IDENTIFICATION</scope>
    <source>
        <tissue evidence="6">Whole organism</tissue>
    </source>
</reference>